<accession>A0A011N3C8</accession>
<dbReference type="AlphaFoldDB" id="A0A011N3C8"/>
<organism evidence="1 2">
    <name type="scientific">Candidatus Accumulibacter appositus</name>
    <dbReference type="NCBI Taxonomy" id="1454003"/>
    <lineage>
        <taxon>Bacteria</taxon>
        <taxon>Pseudomonadati</taxon>
        <taxon>Pseudomonadota</taxon>
        <taxon>Betaproteobacteria</taxon>
        <taxon>Candidatus Accumulibacter</taxon>
    </lineage>
</organism>
<proteinExistence type="predicted"/>
<evidence type="ECO:0000313" key="2">
    <source>
        <dbReference type="Proteomes" id="UP000021816"/>
    </source>
</evidence>
<sequence length="73" mass="8063">MALHEGVRSYRQIKTLTERLLNEALADSDTPVQGELVLTQDDRLIRAAEDYADLFSLGARNSAALSLSLEDSK</sequence>
<gene>
    <name evidence="1" type="ORF">AW10_04096</name>
</gene>
<reference evidence="1 2" key="1">
    <citation type="submission" date="2014-02" db="EMBL/GenBank/DDBJ databases">
        <title>Expanding our view of genomic diversity in Candidatus Accumulibacter clades.</title>
        <authorList>
            <person name="Skennerton C.T."/>
            <person name="Barr J.J."/>
            <person name="Slater F.R."/>
            <person name="Bond P.L."/>
            <person name="Tyson G.W."/>
        </authorList>
    </citation>
    <scope>NUCLEOTIDE SEQUENCE [LARGE SCALE GENOMIC DNA]</scope>
    <source>
        <strain evidence="2">BA-92</strain>
    </source>
</reference>
<comment type="caution">
    <text evidence="1">The sequence shown here is derived from an EMBL/GenBank/DDBJ whole genome shotgun (WGS) entry which is preliminary data.</text>
</comment>
<dbReference type="PATRIC" id="fig|1454003.3.peg.4162"/>
<name>A0A011N3C8_9PROT</name>
<protein>
    <submittedName>
        <fullName evidence="1">Uncharacterized protein</fullName>
    </submittedName>
</protein>
<dbReference type="Proteomes" id="UP000021816">
    <property type="component" value="Unassembled WGS sequence"/>
</dbReference>
<evidence type="ECO:0000313" key="1">
    <source>
        <dbReference type="EMBL" id="EXI77008.1"/>
    </source>
</evidence>
<dbReference type="EMBL" id="JEMX01000135">
    <property type="protein sequence ID" value="EXI77008.1"/>
    <property type="molecule type" value="Genomic_DNA"/>
</dbReference>